<proteinExistence type="predicted"/>
<reference evidence="1 2" key="1">
    <citation type="submission" date="2023-08" db="EMBL/GenBank/DDBJ databases">
        <title>Methanolobus mangrovi sp. nov. and Methanolobus sediminis sp. nov, two novel methylotrophic methanogens isolated from mangrove sediments in China.</title>
        <authorList>
            <person name="Zhou J."/>
        </authorList>
    </citation>
    <scope>NUCLEOTIDE SEQUENCE [LARGE SCALE GENOMIC DNA]</scope>
    <source>
        <strain evidence="1 2">FTZ6</strain>
    </source>
</reference>
<sequence length="224" mass="25060">MKEMKIKSILILSVLFSLVLVGIVYASDFLNDSNKEAANDNPYYTFGGHGELVISDNGSDGITMESFPEIEALSYEYLTKNSDLILIGKVKEILPSKWNTVDGKRPHDSVNDFEWYDIIYTDVVITADEYLKNPLPEDEVIVRVFTGTVGNDVSTADYEASFQPDEKVFLYLIEDEWEYTKDLGPEHYFTLGSIQGKLTLADDGTAMGVHGTISQNELVEMISA</sequence>
<keyword evidence="2" id="KW-1185">Reference proteome</keyword>
<gene>
    <name evidence="1" type="ORF">RE474_07765</name>
</gene>
<protein>
    <submittedName>
        <fullName evidence="1">Uncharacterized protein</fullName>
    </submittedName>
</protein>
<organism evidence="1 2">
    <name type="scientific">Methanolobus sediminis</name>
    <dbReference type="NCBI Taxonomy" id="3072978"/>
    <lineage>
        <taxon>Archaea</taxon>
        <taxon>Methanobacteriati</taxon>
        <taxon>Methanobacteriota</taxon>
        <taxon>Stenosarchaea group</taxon>
        <taxon>Methanomicrobia</taxon>
        <taxon>Methanosarcinales</taxon>
        <taxon>Methanosarcinaceae</taxon>
        <taxon>Methanolobus</taxon>
    </lineage>
</organism>
<dbReference type="AlphaFoldDB" id="A0AA51YKY3"/>
<dbReference type="GeneID" id="84232604"/>
<accession>A0AA51YKY3</accession>
<dbReference type="Proteomes" id="UP001182908">
    <property type="component" value="Chromosome"/>
</dbReference>
<dbReference type="RefSeq" id="WP_309309816.1">
    <property type="nucleotide sequence ID" value="NZ_CP133592.1"/>
</dbReference>
<dbReference type="KEGG" id="mseb:RE474_07765"/>
<dbReference type="EMBL" id="CP133592">
    <property type="protein sequence ID" value="WMW23998.1"/>
    <property type="molecule type" value="Genomic_DNA"/>
</dbReference>
<evidence type="ECO:0000313" key="1">
    <source>
        <dbReference type="EMBL" id="WMW23998.1"/>
    </source>
</evidence>
<name>A0AA51YKY3_9EURY</name>
<evidence type="ECO:0000313" key="2">
    <source>
        <dbReference type="Proteomes" id="UP001182908"/>
    </source>
</evidence>